<dbReference type="InterPro" id="IPR017438">
    <property type="entry name" value="ATP-NAD_kinase_N"/>
</dbReference>
<protein>
    <submittedName>
        <fullName evidence="10">Diacylglycerol kinase family protein</fullName>
    </submittedName>
</protein>
<evidence type="ECO:0000256" key="3">
    <source>
        <dbReference type="ARBA" id="ARBA00022679"/>
    </source>
</evidence>
<keyword evidence="11" id="KW-1185">Reference proteome</keyword>
<organism evidence="10 11">
    <name type="scientific">Microbacterium kribbense</name>
    <dbReference type="NCBI Taxonomy" id="433645"/>
    <lineage>
        <taxon>Bacteria</taxon>
        <taxon>Bacillati</taxon>
        <taxon>Actinomycetota</taxon>
        <taxon>Actinomycetes</taxon>
        <taxon>Micrococcales</taxon>
        <taxon>Microbacteriaceae</taxon>
        <taxon>Microbacterium</taxon>
    </lineage>
</organism>
<keyword evidence="7" id="KW-0444">Lipid biosynthesis</keyword>
<keyword evidence="3" id="KW-0808">Transferase</keyword>
<comment type="cofactor">
    <cofactor evidence="1">
        <name>Mg(2+)</name>
        <dbReference type="ChEBI" id="CHEBI:18420"/>
    </cofactor>
</comment>
<dbReference type="SMART" id="SM00046">
    <property type="entry name" value="DAGKc"/>
    <property type="match status" value="1"/>
</dbReference>
<proteinExistence type="inferred from homology"/>
<sequence length="331" mass="35563">MTDDGDQGKRAALVYNPTKVDKAGLRGLVEKASRQAGWGAPLFYETTPEDLGQDATTRALREGAGAVLVAGGDGTVRAVAEALAESRVPLTIVPSGTGNLLARNLDLPLTDPAAMVRATFEGDIHPIDVGMAQVVRADGSTEEHAFVVMAGIGLDAAMIANTNDQLKKTVGWVAYVDGAARSLPRAKPFRVVYQLDEHRLHSAKVQSVLFANCGALPAGIELIPDASIADGLLDVAVIQPTGWFGWIGVWRKVWWDNTVLRRSRAGRRIVARRRDSSIRYLRGTSIETAPETVQPIELDGDEFGEVVRLRCRILPGALLTAVPHGHDVRAI</sequence>
<reference evidence="11" key="1">
    <citation type="journal article" date="2019" name="Int. J. Syst. Evol. Microbiol.">
        <title>The Global Catalogue of Microorganisms (GCM) 10K type strain sequencing project: providing services to taxonomists for standard genome sequencing and annotation.</title>
        <authorList>
            <consortium name="The Broad Institute Genomics Platform"/>
            <consortium name="The Broad Institute Genome Sequencing Center for Infectious Disease"/>
            <person name="Wu L."/>
            <person name="Ma J."/>
        </authorList>
    </citation>
    <scope>NUCLEOTIDE SEQUENCE [LARGE SCALE GENOMIC DNA]</scope>
    <source>
        <strain evidence="11">JCM 16950</strain>
    </source>
</reference>
<dbReference type="Gene3D" id="3.40.50.10330">
    <property type="entry name" value="Probable inorganic polyphosphate/atp-NAD kinase, domain 1"/>
    <property type="match status" value="1"/>
</dbReference>
<keyword evidence="7" id="KW-0594">Phospholipid biosynthesis</keyword>
<comment type="caution">
    <text evidence="10">The sequence shown here is derived from an EMBL/GenBank/DDBJ whole genome shotgun (WGS) entry which is preliminary data.</text>
</comment>
<evidence type="ECO:0000313" key="10">
    <source>
        <dbReference type="EMBL" id="GAA3758434.1"/>
    </source>
</evidence>
<dbReference type="InterPro" id="IPR016064">
    <property type="entry name" value="NAD/diacylglycerol_kinase_sf"/>
</dbReference>
<gene>
    <name evidence="10" type="ORF">GCM10022240_08950</name>
</gene>
<keyword evidence="7" id="KW-0443">Lipid metabolism</keyword>
<name>A0ABP7G9F9_9MICO</name>
<dbReference type="Gene3D" id="2.60.200.40">
    <property type="match status" value="1"/>
</dbReference>
<evidence type="ECO:0000256" key="6">
    <source>
        <dbReference type="ARBA" id="ARBA00022840"/>
    </source>
</evidence>
<evidence type="ECO:0000256" key="1">
    <source>
        <dbReference type="ARBA" id="ARBA00001946"/>
    </source>
</evidence>
<dbReference type="PANTHER" id="PTHR12358:SF54">
    <property type="entry name" value="SPHINGOSINE KINASE RELATED PROTEIN"/>
    <property type="match status" value="1"/>
</dbReference>
<evidence type="ECO:0000313" key="11">
    <source>
        <dbReference type="Proteomes" id="UP001500540"/>
    </source>
</evidence>
<accession>A0ABP7G9F9</accession>
<dbReference type="InterPro" id="IPR050187">
    <property type="entry name" value="Lipid_Phosphate_FormReg"/>
</dbReference>
<dbReference type="Proteomes" id="UP001500540">
    <property type="component" value="Unassembled WGS sequence"/>
</dbReference>
<evidence type="ECO:0000256" key="5">
    <source>
        <dbReference type="ARBA" id="ARBA00022777"/>
    </source>
</evidence>
<dbReference type="InterPro" id="IPR001206">
    <property type="entry name" value="Diacylglycerol_kinase_cat_dom"/>
</dbReference>
<dbReference type="InterPro" id="IPR045540">
    <property type="entry name" value="YegS/DAGK_C"/>
</dbReference>
<evidence type="ECO:0000256" key="7">
    <source>
        <dbReference type="ARBA" id="ARBA00023209"/>
    </source>
</evidence>
<dbReference type="PROSITE" id="PS50146">
    <property type="entry name" value="DAGK"/>
    <property type="match status" value="1"/>
</dbReference>
<evidence type="ECO:0000259" key="9">
    <source>
        <dbReference type="PROSITE" id="PS50146"/>
    </source>
</evidence>
<dbReference type="GO" id="GO:0016301">
    <property type="term" value="F:kinase activity"/>
    <property type="evidence" value="ECO:0007669"/>
    <property type="project" value="UniProtKB-KW"/>
</dbReference>
<dbReference type="EMBL" id="BAABAF010000002">
    <property type="protein sequence ID" value="GAA3758434.1"/>
    <property type="molecule type" value="Genomic_DNA"/>
</dbReference>
<dbReference type="SUPFAM" id="SSF111331">
    <property type="entry name" value="NAD kinase/diacylglycerol kinase-like"/>
    <property type="match status" value="1"/>
</dbReference>
<dbReference type="PANTHER" id="PTHR12358">
    <property type="entry name" value="SPHINGOSINE KINASE"/>
    <property type="match status" value="1"/>
</dbReference>
<comment type="similarity">
    <text evidence="2">Belongs to the diacylglycerol/lipid kinase family.</text>
</comment>
<keyword evidence="5 10" id="KW-0418">Kinase</keyword>
<dbReference type="Pfam" id="PF00781">
    <property type="entry name" value="DAGK_cat"/>
    <property type="match status" value="1"/>
</dbReference>
<evidence type="ECO:0000256" key="8">
    <source>
        <dbReference type="ARBA" id="ARBA00023264"/>
    </source>
</evidence>
<keyword evidence="6" id="KW-0067">ATP-binding</keyword>
<feature type="domain" description="DAGKc" evidence="9">
    <location>
        <begin position="6"/>
        <end position="139"/>
    </location>
</feature>
<evidence type="ECO:0000256" key="4">
    <source>
        <dbReference type="ARBA" id="ARBA00022741"/>
    </source>
</evidence>
<dbReference type="RefSeq" id="WP_344780963.1">
    <property type="nucleotide sequence ID" value="NZ_BAABAF010000002.1"/>
</dbReference>
<keyword evidence="4" id="KW-0547">Nucleotide-binding</keyword>
<keyword evidence="8" id="KW-1208">Phospholipid metabolism</keyword>
<dbReference type="Pfam" id="PF19279">
    <property type="entry name" value="YegS_C"/>
    <property type="match status" value="1"/>
</dbReference>
<evidence type="ECO:0000256" key="2">
    <source>
        <dbReference type="ARBA" id="ARBA00005983"/>
    </source>
</evidence>